<organism evidence="1 2">
    <name type="scientific">Euzebya pacifica</name>
    <dbReference type="NCBI Taxonomy" id="1608957"/>
    <lineage>
        <taxon>Bacteria</taxon>
        <taxon>Bacillati</taxon>
        <taxon>Actinomycetota</taxon>
        <taxon>Nitriliruptoria</taxon>
        <taxon>Euzebyales</taxon>
    </lineage>
</organism>
<dbReference type="RefSeq" id="WP_164709968.1">
    <property type="nucleotide sequence ID" value="NZ_CP031165.1"/>
</dbReference>
<proteinExistence type="predicted"/>
<reference evidence="1 2" key="1">
    <citation type="submission" date="2018-09" db="EMBL/GenBank/DDBJ databases">
        <title>Complete genome sequence of Euzebya sp. DY32-46 isolated from seawater of Pacific Ocean.</title>
        <authorList>
            <person name="Xu L."/>
            <person name="Wu Y.-H."/>
            <person name="Xu X.-W."/>
        </authorList>
    </citation>
    <scope>NUCLEOTIDE SEQUENCE [LARGE SCALE GENOMIC DNA]</scope>
    <source>
        <strain evidence="1 2">DY32-46</strain>
    </source>
</reference>
<keyword evidence="1" id="KW-0830">Ubiquinone</keyword>
<gene>
    <name evidence="1" type="ORF">DVS28_a1117</name>
</gene>
<name>A0A346XUC0_9ACTN</name>
<sequence>MTRADVHYALAIDTEIWEASKVDPTLLDPVVRTDAVPGTTHPFVVVRDYQGPQGLYLEYFTITDPTGAEVFRSVERKVNLRGEQFEDRMTTTVPRLLVDRGDEHELTFFVDGDEVSSVPMFLEVGGGGDPSVMAEETLAKALGKGAIMWIVIDRKVPVVPGTKKLRKNRPRGLVYEKHQTPAWFVLDMETIFVFSGPTEQQIEGLEPSTEEVEIVARSKDLRSAVVRTKAKVEVVPSDDPRWATAAEAGMGKRLNLPDGEGAIDRWRENCTLYALTPVFAGAPSKTAVEAVAAAAAPAAAEEKKEVKKRPEDDIHVEAQIDQAVFDKLVAEGKSERVARAKAKAAYVRAEKKRILAEQQGS</sequence>
<keyword evidence="2" id="KW-1185">Reference proteome</keyword>
<evidence type="ECO:0000313" key="2">
    <source>
        <dbReference type="Proteomes" id="UP000264006"/>
    </source>
</evidence>
<evidence type="ECO:0000313" key="1">
    <source>
        <dbReference type="EMBL" id="AXV05817.1"/>
    </source>
</evidence>
<dbReference type="KEGG" id="euz:DVS28_a1117"/>
<accession>A0A346XUC0</accession>
<dbReference type="AlphaFoldDB" id="A0A346XUC0"/>
<dbReference type="EMBL" id="CP031165">
    <property type="protein sequence ID" value="AXV05817.1"/>
    <property type="molecule type" value="Genomic_DNA"/>
</dbReference>
<protein>
    <submittedName>
        <fullName evidence="1">NADH-ubiquinone oxidoreductase chain I</fullName>
    </submittedName>
</protein>
<dbReference type="Proteomes" id="UP000264006">
    <property type="component" value="Chromosome"/>
</dbReference>